<dbReference type="InterPro" id="IPR036867">
    <property type="entry name" value="R3H_dom_sf"/>
</dbReference>
<accession>A0A0F9XXB0</accession>
<dbReference type="GO" id="GO:0000981">
    <property type="term" value="F:DNA-binding transcription factor activity, RNA polymerase II-specific"/>
    <property type="evidence" value="ECO:0007669"/>
    <property type="project" value="TreeGrafter"/>
</dbReference>
<protein>
    <recommendedName>
        <fullName evidence="2">R3H domain-containing protein</fullName>
    </recommendedName>
</protein>
<dbReference type="SUPFAM" id="SSF82708">
    <property type="entry name" value="R3H domain"/>
    <property type="match status" value="1"/>
</dbReference>
<organism evidence="3 4">
    <name type="scientific">Trichoderma harzianum</name>
    <name type="common">Hypocrea lixii</name>
    <dbReference type="NCBI Taxonomy" id="5544"/>
    <lineage>
        <taxon>Eukaryota</taxon>
        <taxon>Fungi</taxon>
        <taxon>Dikarya</taxon>
        <taxon>Ascomycota</taxon>
        <taxon>Pezizomycotina</taxon>
        <taxon>Sordariomycetes</taxon>
        <taxon>Hypocreomycetidae</taxon>
        <taxon>Hypocreales</taxon>
        <taxon>Hypocreaceae</taxon>
        <taxon>Trichoderma</taxon>
    </lineage>
</organism>
<evidence type="ECO:0000259" key="2">
    <source>
        <dbReference type="PROSITE" id="PS51061"/>
    </source>
</evidence>
<proteinExistence type="predicted"/>
<feature type="domain" description="R3H" evidence="2">
    <location>
        <begin position="330"/>
        <end position="393"/>
    </location>
</feature>
<dbReference type="Pfam" id="PF01424">
    <property type="entry name" value="R3H"/>
    <property type="match status" value="1"/>
</dbReference>
<feature type="compositionally biased region" description="Basic residues" evidence="1">
    <location>
        <begin position="21"/>
        <end position="37"/>
    </location>
</feature>
<dbReference type="PANTHER" id="PTHR12360:SF12">
    <property type="entry name" value="TRANSCRIPTIONAL REPRESSOR NF-X1"/>
    <property type="match status" value="1"/>
</dbReference>
<evidence type="ECO:0000313" key="3">
    <source>
        <dbReference type="EMBL" id="KKP04668.1"/>
    </source>
</evidence>
<dbReference type="SMART" id="SM00393">
    <property type="entry name" value="R3H"/>
    <property type="match status" value="1"/>
</dbReference>
<dbReference type="OMA" id="SHECGER"/>
<feature type="region of interest" description="Disordered" evidence="1">
    <location>
        <begin position="136"/>
        <end position="169"/>
    </location>
</feature>
<evidence type="ECO:0000313" key="4">
    <source>
        <dbReference type="Proteomes" id="UP000034112"/>
    </source>
</evidence>
<feature type="compositionally biased region" description="Low complexity" evidence="1">
    <location>
        <begin position="1"/>
        <end position="20"/>
    </location>
</feature>
<feature type="compositionally biased region" description="Basic and acidic residues" evidence="1">
    <location>
        <begin position="152"/>
        <end position="164"/>
    </location>
</feature>
<dbReference type="FunFam" id="3.30.1370.50:FF:000006">
    <property type="entry name" value="NF-X1 finger transcription factor"/>
    <property type="match status" value="1"/>
</dbReference>
<dbReference type="PANTHER" id="PTHR12360">
    <property type="entry name" value="NUCLEAR TRANSCRIPTION FACTOR, X-BOX BINDING 1 NFX1"/>
    <property type="match status" value="1"/>
</dbReference>
<dbReference type="GO" id="GO:0005634">
    <property type="term" value="C:nucleus"/>
    <property type="evidence" value="ECO:0007669"/>
    <property type="project" value="TreeGrafter"/>
</dbReference>
<dbReference type="Proteomes" id="UP000034112">
    <property type="component" value="Unassembled WGS sequence"/>
</dbReference>
<name>A0A0F9XXB0_TRIHA</name>
<feature type="region of interest" description="Disordered" evidence="1">
    <location>
        <begin position="1"/>
        <end position="115"/>
    </location>
</feature>
<evidence type="ECO:0000256" key="1">
    <source>
        <dbReference type="SAM" id="MobiDB-lite"/>
    </source>
</evidence>
<dbReference type="Gene3D" id="3.30.1370.50">
    <property type="entry name" value="R3H-like domain"/>
    <property type="match status" value="1"/>
</dbReference>
<dbReference type="InterPro" id="IPR034078">
    <property type="entry name" value="NFX1_fam"/>
</dbReference>
<dbReference type="InterPro" id="IPR001374">
    <property type="entry name" value="R3H_dom"/>
</dbReference>
<dbReference type="EMBL" id="JOKZ01000070">
    <property type="protein sequence ID" value="KKP04668.1"/>
    <property type="molecule type" value="Genomic_DNA"/>
</dbReference>
<sequence>MPEGEASQAQNQAQGASRGASRARRGRGRGGRGRGHHAGSTQGTQGQPASQTESSESPHIPTAAPSQQEAASSSNPSRSSRGGRGGRRGPRQGERGGARQSAPRGPQPGSTRRFGGHLTVEADESSSDALSLSAEAPEFVPGQPVLPRAKPRQAEDSKQPEVKLPKSTAGDLGTRIHEDISHGNYECAVCTDEVLRKSHVWSCNVCWTVVHLKCVKKWYHNQMKQNAARPPGESQPENLWRCPGSCNESAPCTAKTTIACPCGLRKQDVKCLASSSNPTPSRPELKCDDECLRLERNRRLAAALNIDPASHANDHVPYSDTTLRLFKENLAWAETQEREFRVFSKSPNEQRLRYKPMPNHQRQFLHVLAQDYGLESKSEDLEPYRYVVVWKGAKFVSAPSKTLAQCVKIRDSQAAEAAAAAAANSRAPTPPPLVIVDPFNAFLLTSPRFGLTMDDVDAAIRADLASQTAFHFKTAFLPSDEILIRATAHYSSFLTPAAVEQALQNMKPRLESTIKRLNVAGNILLCHVDDNENISRREDISRTDASGWSAVAGRAAAKKDEVKVETPAASGGGSGKRLLLGLKKKKAVTPSASWTAQLDGDVEC</sequence>
<feature type="compositionally biased region" description="Polar residues" evidence="1">
    <location>
        <begin position="41"/>
        <end position="57"/>
    </location>
</feature>
<dbReference type="OrthoDB" id="6512771at2759"/>
<gene>
    <name evidence="3" type="ORF">THAR02_03211</name>
</gene>
<dbReference type="AlphaFoldDB" id="A0A0F9XXB0"/>
<dbReference type="PROSITE" id="PS51061">
    <property type="entry name" value="R3H"/>
    <property type="match status" value="1"/>
</dbReference>
<comment type="caution">
    <text evidence="3">The sequence shown here is derived from an EMBL/GenBank/DDBJ whole genome shotgun (WGS) entry which is preliminary data.</text>
</comment>
<feature type="compositionally biased region" description="Low complexity" evidence="1">
    <location>
        <begin position="63"/>
        <end position="80"/>
    </location>
</feature>
<reference evidence="4" key="1">
    <citation type="journal article" date="2015" name="Genome Announc.">
        <title>Draft whole-genome sequence of the biocontrol agent Trichoderma harzianum T6776.</title>
        <authorList>
            <person name="Baroncelli R."/>
            <person name="Piaggeschi G."/>
            <person name="Fiorini L."/>
            <person name="Bertolini E."/>
            <person name="Zapparata A."/>
            <person name="Pe M.E."/>
            <person name="Sarrocco S."/>
            <person name="Vannacci G."/>
        </authorList>
    </citation>
    <scope>NUCLEOTIDE SEQUENCE [LARGE SCALE GENOMIC DNA]</scope>
    <source>
        <strain evidence="4">T6776</strain>
    </source>
</reference>
<dbReference type="GO" id="GO:0000122">
    <property type="term" value="P:negative regulation of transcription by RNA polymerase II"/>
    <property type="evidence" value="ECO:0007669"/>
    <property type="project" value="TreeGrafter"/>
</dbReference>
<dbReference type="CDD" id="cd16492">
    <property type="entry name" value="RING-CH-C4HC3_NFX1-like"/>
    <property type="match status" value="1"/>
</dbReference>
<dbReference type="GO" id="GO:0000977">
    <property type="term" value="F:RNA polymerase II transcription regulatory region sequence-specific DNA binding"/>
    <property type="evidence" value="ECO:0007669"/>
    <property type="project" value="TreeGrafter"/>
</dbReference>